<evidence type="ECO:0000313" key="1">
    <source>
        <dbReference type="EMBL" id="THF99028.1"/>
    </source>
</evidence>
<name>A0A4S4D963_CAMSN</name>
<dbReference type="EMBL" id="SDRB02012079">
    <property type="protein sequence ID" value="THF99028.1"/>
    <property type="molecule type" value="Genomic_DNA"/>
</dbReference>
<accession>A0A4S4D963</accession>
<sequence length="138" mass="14917">MSLLAVNSVSALDFPSLNALCGVSRSDSPLSRSASSHIQHQSDINVFDVLEGATKANSDHLRVADSDVPSAKSIKTLSSEVSDSIVSSPWKVPLDQSEDRIRVVPPPEVEAYGLQKWKNCAVGYFLDKRLSFPAVDMS</sequence>
<dbReference type="Proteomes" id="UP000306102">
    <property type="component" value="Unassembled WGS sequence"/>
</dbReference>
<organism evidence="1 2">
    <name type="scientific">Camellia sinensis var. sinensis</name>
    <name type="common">China tea</name>
    <dbReference type="NCBI Taxonomy" id="542762"/>
    <lineage>
        <taxon>Eukaryota</taxon>
        <taxon>Viridiplantae</taxon>
        <taxon>Streptophyta</taxon>
        <taxon>Embryophyta</taxon>
        <taxon>Tracheophyta</taxon>
        <taxon>Spermatophyta</taxon>
        <taxon>Magnoliopsida</taxon>
        <taxon>eudicotyledons</taxon>
        <taxon>Gunneridae</taxon>
        <taxon>Pentapetalae</taxon>
        <taxon>asterids</taxon>
        <taxon>Ericales</taxon>
        <taxon>Theaceae</taxon>
        <taxon>Camellia</taxon>
    </lineage>
</organism>
<comment type="caution">
    <text evidence="1">The sequence shown here is derived from an EMBL/GenBank/DDBJ whole genome shotgun (WGS) entry which is preliminary data.</text>
</comment>
<proteinExistence type="predicted"/>
<keyword evidence="2" id="KW-1185">Reference proteome</keyword>
<gene>
    <name evidence="1" type="ORF">TEA_015895</name>
</gene>
<dbReference type="AlphaFoldDB" id="A0A4S4D963"/>
<reference evidence="1 2" key="1">
    <citation type="journal article" date="2018" name="Proc. Natl. Acad. Sci. U.S.A.">
        <title>Draft genome sequence of Camellia sinensis var. sinensis provides insights into the evolution of the tea genome and tea quality.</title>
        <authorList>
            <person name="Wei C."/>
            <person name="Yang H."/>
            <person name="Wang S."/>
            <person name="Zhao J."/>
            <person name="Liu C."/>
            <person name="Gao L."/>
            <person name="Xia E."/>
            <person name="Lu Y."/>
            <person name="Tai Y."/>
            <person name="She G."/>
            <person name="Sun J."/>
            <person name="Cao H."/>
            <person name="Tong W."/>
            <person name="Gao Q."/>
            <person name="Li Y."/>
            <person name="Deng W."/>
            <person name="Jiang X."/>
            <person name="Wang W."/>
            <person name="Chen Q."/>
            <person name="Zhang S."/>
            <person name="Li H."/>
            <person name="Wu J."/>
            <person name="Wang P."/>
            <person name="Li P."/>
            <person name="Shi C."/>
            <person name="Zheng F."/>
            <person name="Jian J."/>
            <person name="Huang B."/>
            <person name="Shan D."/>
            <person name="Shi M."/>
            <person name="Fang C."/>
            <person name="Yue Y."/>
            <person name="Li F."/>
            <person name="Li D."/>
            <person name="Wei S."/>
            <person name="Han B."/>
            <person name="Jiang C."/>
            <person name="Yin Y."/>
            <person name="Xia T."/>
            <person name="Zhang Z."/>
            <person name="Bennetzen J.L."/>
            <person name="Zhao S."/>
            <person name="Wan X."/>
        </authorList>
    </citation>
    <scope>NUCLEOTIDE SEQUENCE [LARGE SCALE GENOMIC DNA]</scope>
    <source>
        <strain evidence="2">cv. Shuchazao</strain>
        <tissue evidence="1">Leaf</tissue>
    </source>
</reference>
<protein>
    <submittedName>
        <fullName evidence="1">Uncharacterized protein</fullName>
    </submittedName>
</protein>
<evidence type="ECO:0000313" key="2">
    <source>
        <dbReference type="Proteomes" id="UP000306102"/>
    </source>
</evidence>